<comment type="caution">
    <text evidence="10">The sequence shown here is derived from an EMBL/GenBank/DDBJ whole genome shotgun (WGS) entry which is preliminary data.</text>
</comment>
<comment type="similarity">
    <text evidence="1 5">Belongs to the pyridoxamine 5'-phosphate oxidase family.</text>
</comment>
<keyword evidence="5" id="KW-0664">Pyridoxine biosynthesis</keyword>
<evidence type="ECO:0000256" key="6">
    <source>
        <dbReference type="PIRSR" id="PIRSR000190-1"/>
    </source>
</evidence>
<keyword evidence="4 5" id="KW-0560">Oxidoreductase</keyword>
<feature type="binding site" evidence="5 7">
    <location>
        <begin position="76"/>
        <end position="77"/>
    </location>
    <ligand>
        <name>FMN</name>
        <dbReference type="ChEBI" id="CHEBI:58210"/>
    </ligand>
</feature>
<keyword evidence="3 5" id="KW-0288">FMN</keyword>
<comment type="pathway">
    <text evidence="5">Cofactor metabolism; pyridoxal 5'-phosphate salvage; pyridoxal 5'-phosphate from pyridoxamine 5'-phosphate: step 1/1.</text>
</comment>
<dbReference type="PANTHER" id="PTHR10851">
    <property type="entry name" value="PYRIDOXINE-5-PHOSPHATE OXIDASE"/>
    <property type="match status" value="1"/>
</dbReference>
<dbReference type="GO" id="GO:0008615">
    <property type="term" value="P:pyridoxine biosynthetic process"/>
    <property type="evidence" value="ECO:0007669"/>
    <property type="project" value="UniProtKB-UniRule"/>
</dbReference>
<dbReference type="PROSITE" id="PS01064">
    <property type="entry name" value="PYRIDOX_OXIDASE"/>
    <property type="match status" value="1"/>
</dbReference>
<dbReference type="GO" id="GO:0010181">
    <property type="term" value="F:FMN binding"/>
    <property type="evidence" value="ECO:0007669"/>
    <property type="project" value="UniProtKB-UniRule"/>
</dbReference>
<sequence>MKLHDLRRDYELAELKREILNDDPMLQFQDWFTQANEHAGLPDPTAFTLATVNAAGQPHQRTVLLKQIDPDSFIFYTNYQSEKGRDIDANPQVAMHFAWLVMERQIRIEGCAEKVERDAVDAYFATRPRASQLGALASAQSAPIAERAELEARYQQLAEKYQDQPIPAPENWGGYRIKPSRFEFWQGGRHRLHDRFTYTRTADGWTIQRLQP</sequence>
<dbReference type="InterPro" id="IPR012349">
    <property type="entry name" value="Split_barrel_FMN-bd"/>
</dbReference>
<keyword evidence="11" id="KW-1185">Reference proteome</keyword>
<dbReference type="InterPro" id="IPR019576">
    <property type="entry name" value="Pyridoxamine_oxidase_dimer_C"/>
</dbReference>
<dbReference type="EC" id="1.4.3.5" evidence="5"/>
<evidence type="ECO:0000256" key="5">
    <source>
        <dbReference type="HAMAP-Rule" id="MF_01629"/>
    </source>
</evidence>
<dbReference type="SUPFAM" id="SSF50475">
    <property type="entry name" value="FMN-binding split barrel"/>
    <property type="match status" value="1"/>
</dbReference>
<protein>
    <recommendedName>
        <fullName evidence="5">Pyridoxine/pyridoxamine 5'-phosphate oxidase</fullName>
        <ecNumber evidence="5">1.4.3.5</ecNumber>
    </recommendedName>
    <alternativeName>
        <fullName evidence="5">PNP/PMP oxidase</fullName>
        <shortName evidence="5">PNPOx</shortName>
    </alternativeName>
    <alternativeName>
        <fullName evidence="5">Pyridoxal 5'-phosphate synthase</fullName>
    </alternativeName>
</protein>
<feature type="binding site" evidence="5 6">
    <location>
        <begin position="191"/>
        <end position="193"/>
    </location>
    <ligand>
        <name>substrate</name>
    </ligand>
</feature>
<evidence type="ECO:0000256" key="1">
    <source>
        <dbReference type="ARBA" id="ARBA00007301"/>
    </source>
</evidence>
<dbReference type="Pfam" id="PF10590">
    <property type="entry name" value="PNP_phzG_C"/>
    <property type="match status" value="1"/>
</dbReference>
<feature type="binding site" evidence="5 6">
    <location>
        <position position="66"/>
    </location>
    <ligand>
        <name>substrate</name>
    </ligand>
</feature>
<evidence type="ECO:0000256" key="4">
    <source>
        <dbReference type="ARBA" id="ARBA00023002"/>
    </source>
</evidence>
<evidence type="ECO:0000313" key="11">
    <source>
        <dbReference type="Proteomes" id="UP000054363"/>
    </source>
</evidence>
<dbReference type="GO" id="GO:0004733">
    <property type="term" value="F:pyridoxamine phosphate oxidase activity"/>
    <property type="evidence" value="ECO:0007669"/>
    <property type="project" value="UniProtKB-UniRule"/>
</dbReference>
<dbReference type="STRING" id="435908.IDSA_11540"/>
<dbReference type="Pfam" id="PF01243">
    <property type="entry name" value="PNPOx_N"/>
    <property type="match status" value="1"/>
</dbReference>
<gene>
    <name evidence="5" type="primary">pdxH</name>
    <name evidence="10" type="ORF">IDSA_11540</name>
</gene>
<comment type="pathway">
    <text evidence="5">Cofactor metabolism; pyridoxal 5'-phosphate salvage; pyridoxal 5'-phosphate from pyridoxine 5'-phosphate: step 1/1.</text>
</comment>
<evidence type="ECO:0000256" key="3">
    <source>
        <dbReference type="ARBA" id="ARBA00022643"/>
    </source>
</evidence>
<feature type="binding site" evidence="5 7">
    <location>
        <position position="83"/>
    </location>
    <ligand>
        <name>FMN</name>
        <dbReference type="ChEBI" id="CHEBI:58210"/>
    </ligand>
</feature>
<dbReference type="PANTHER" id="PTHR10851:SF0">
    <property type="entry name" value="PYRIDOXINE-5'-PHOSPHATE OXIDASE"/>
    <property type="match status" value="1"/>
</dbReference>
<comment type="catalytic activity">
    <reaction evidence="5">
        <text>pyridoxine 5'-phosphate + O2 = pyridoxal 5'-phosphate + H2O2</text>
        <dbReference type="Rhea" id="RHEA:15149"/>
        <dbReference type="ChEBI" id="CHEBI:15379"/>
        <dbReference type="ChEBI" id="CHEBI:16240"/>
        <dbReference type="ChEBI" id="CHEBI:58589"/>
        <dbReference type="ChEBI" id="CHEBI:597326"/>
        <dbReference type="EC" id="1.4.3.5"/>
    </reaction>
</comment>
<feature type="binding site" evidence="5 6">
    <location>
        <position position="127"/>
    </location>
    <ligand>
        <name>substrate</name>
    </ligand>
</feature>
<feature type="binding site" evidence="5 7">
    <location>
        <position position="195"/>
    </location>
    <ligand>
        <name>FMN</name>
        <dbReference type="ChEBI" id="CHEBI:58210"/>
    </ligand>
</feature>
<organism evidence="10 11">
    <name type="scientific">Pseudidiomarina salinarum</name>
    <dbReference type="NCBI Taxonomy" id="435908"/>
    <lineage>
        <taxon>Bacteria</taxon>
        <taxon>Pseudomonadati</taxon>
        <taxon>Pseudomonadota</taxon>
        <taxon>Gammaproteobacteria</taxon>
        <taxon>Alteromonadales</taxon>
        <taxon>Idiomarinaceae</taxon>
        <taxon>Pseudidiomarina</taxon>
    </lineage>
</organism>
<evidence type="ECO:0000256" key="7">
    <source>
        <dbReference type="PIRSR" id="PIRSR000190-2"/>
    </source>
</evidence>
<dbReference type="HAMAP" id="MF_01629">
    <property type="entry name" value="PdxH"/>
    <property type="match status" value="1"/>
</dbReference>
<feature type="domain" description="Pyridoxine 5'-phosphate oxidase dimerisation C-terminal" evidence="9">
    <location>
        <begin position="172"/>
        <end position="212"/>
    </location>
</feature>
<comment type="caution">
    <text evidence="5">Lacks conserved residue(s) required for the propagation of feature annotation.</text>
</comment>
<dbReference type="AlphaFoldDB" id="A0A094JC83"/>
<feature type="binding site" evidence="5 6">
    <location>
        <position position="131"/>
    </location>
    <ligand>
        <name>substrate</name>
    </ligand>
</feature>
<evidence type="ECO:0000256" key="2">
    <source>
        <dbReference type="ARBA" id="ARBA00022630"/>
    </source>
</evidence>
<accession>A0A094JC83</accession>
<dbReference type="InterPro" id="IPR019740">
    <property type="entry name" value="Pyridox_Oxase_CS"/>
</dbReference>
<dbReference type="NCBIfam" id="TIGR00558">
    <property type="entry name" value="pdxH"/>
    <property type="match status" value="1"/>
</dbReference>
<reference evidence="10 11" key="1">
    <citation type="submission" date="2014-06" db="EMBL/GenBank/DDBJ databases">
        <title>The draft genome sequence of Idiomarina salinarum ISL-52.</title>
        <authorList>
            <person name="Du J."/>
            <person name="Shao Z."/>
        </authorList>
    </citation>
    <scope>NUCLEOTIDE SEQUENCE [LARGE SCALE GENOMIC DNA]</scope>
    <source>
        <strain evidence="10 11">ISL-52</strain>
    </source>
</reference>
<feature type="binding site" evidence="5 7">
    <location>
        <begin position="61"/>
        <end position="66"/>
    </location>
    <ligand>
        <name>FMN</name>
        <dbReference type="ChEBI" id="CHEBI:58210"/>
    </ligand>
</feature>
<dbReference type="Proteomes" id="UP000054363">
    <property type="component" value="Unassembled WGS sequence"/>
</dbReference>
<feature type="binding site" evidence="5 7">
    <location>
        <position position="185"/>
    </location>
    <ligand>
        <name>FMN</name>
        <dbReference type="ChEBI" id="CHEBI:58210"/>
    </ligand>
</feature>
<feature type="binding site" evidence="5 7">
    <location>
        <begin position="140"/>
        <end position="141"/>
    </location>
    <ligand>
        <name>FMN</name>
        <dbReference type="ChEBI" id="CHEBI:58210"/>
    </ligand>
</feature>
<dbReference type="InterPro" id="IPR000659">
    <property type="entry name" value="Pyridox_Oxase"/>
</dbReference>
<dbReference type="Gene3D" id="2.30.110.10">
    <property type="entry name" value="Electron Transport, Fmn-binding Protein, Chain A"/>
    <property type="match status" value="1"/>
</dbReference>
<dbReference type="NCBIfam" id="NF004231">
    <property type="entry name" value="PRK05679.1"/>
    <property type="match status" value="1"/>
</dbReference>
<feature type="binding site" evidence="6">
    <location>
        <begin position="7"/>
        <end position="10"/>
    </location>
    <ligand>
        <name>substrate</name>
    </ligand>
</feature>
<feature type="binding site" evidence="5 7">
    <location>
        <position position="105"/>
    </location>
    <ligand>
        <name>FMN</name>
        <dbReference type="ChEBI" id="CHEBI:58210"/>
    </ligand>
</feature>
<dbReference type="EMBL" id="JPER01000008">
    <property type="protein sequence ID" value="KFZ30186.1"/>
    <property type="molecule type" value="Genomic_DNA"/>
</dbReference>
<name>A0A094JC83_9GAMM</name>
<feature type="domain" description="Pyridoxamine 5'-phosphate oxidase N-terminal" evidence="8">
    <location>
        <begin position="39"/>
        <end position="158"/>
    </location>
</feature>
<dbReference type="PIRSF" id="PIRSF000190">
    <property type="entry name" value="Pyd_amn-ph_oxd"/>
    <property type="match status" value="1"/>
</dbReference>
<evidence type="ECO:0000259" key="9">
    <source>
        <dbReference type="Pfam" id="PF10590"/>
    </source>
</evidence>
<dbReference type="OrthoDB" id="9780392at2"/>
<evidence type="ECO:0000259" key="8">
    <source>
        <dbReference type="Pfam" id="PF01243"/>
    </source>
</evidence>
<comment type="cofactor">
    <cofactor evidence="5 7">
        <name>FMN</name>
        <dbReference type="ChEBI" id="CHEBI:58210"/>
    </cofactor>
    <text evidence="5 7">Binds 1 FMN per subunit.</text>
</comment>
<keyword evidence="2 5" id="KW-0285">Flavoprotein</keyword>
<comment type="catalytic activity">
    <reaction evidence="5">
        <text>pyridoxamine 5'-phosphate + O2 + H2O = pyridoxal 5'-phosphate + H2O2 + NH4(+)</text>
        <dbReference type="Rhea" id="RHEA:15817"/>
        <dbReference type="ChEBI" id="CHEBI:15377"/>
        <dbReference type="ChEBI" id="CHEBI:15379"/>
        <dbReference type="ChEBI" id="CHEBI:16240"/>
        <dbReference type="ChEBI" id="CHEBI:28938"/>
        <dbReference type="ChEBI" id="CHEBI:58451"/>
        <dbReference type="ChEBI" id="CHEBI:597326"/>
        <dbReference type="EC" id="1.4.3.5"/>
    </reaction>
</comment>
<dbReference type="UniPathway" id="UPA01068">
    <property type="reaction ID" value="UER00304"/>
</dbReference>
<evidence type="ECO:0000313" key="10">
    <source>
        <dbReference type="EMBL" id="KFZ30186.1"/>
    </source>
</evidence>
<proteinExistence type="inferred from homology"/>
<dbReference type="eggNOG" id="COG0259">
    <property type="taxonomic scope" value="Bacteria"/>
</dbReference>
<dbReference type="InterPro" id="IPR011576">
    <property type="entry name" value="Pyridox_Oxase_N"/>
</dbReference>
<dbReference type="RefSeq" id="WP_034776972.1">
    <property type="nucleotide sequence ID" value="NZ_JPER01000008.1"/>
</dbReference>
<comment type="function">
    <text evidence="5">Catalyzes the oxidation of either pyridoxine 5'-phosphate (PNP) or pyridoxamine 5'-phosphate (PMP) into pyridoxal 5'-phosphate (PLP).</text>
</comment>
<feature type="binding site" evidence="5 6">
    <location>
        <position position="123"/>
    </location>
    <ligand>
        <name>substrate</name>
    </ligand>
</feature>
<comment type="subunit">
    <text evidence="5">Homodimer.</text>
</comment>